<dbReference type="EMBL" id="FMVF01000008">
    <property type="protein sequence ID" value="SCY66847.1"/>
    <property type="molecule type" value="Genomic_DNA"/>
</dbReference>
<accession>A0A1G5HSW7</accession>
<dbReference type="InterPro" id="IPR002716">
    <property type="entry name" value="PIN_dom"/>
</dbReference>
<name>A0A1G5HSW7_9FLAO</name>
<sequence>MENVFVDTNIIIDLLAKREPFYKEAQDLFTLSDKKEIQLCISSLSFANAYYSIVKHHKEVEARKYLAKFKVLVTVFPLEDKAIELALASEFNDFEDGLQYFVAMDNDADVIITRNKKDFKSSKIPVLTAGEYLKKSSDFQ</sequence>
<dbReference type="SUPFAM" id="SSF88723">
    <property type="entry name" value="PIN domain-like"/>
    <property type="match status" value="1"/>
</dbReference>
<dbReference type="STRING" id="490189.SAMN02927903_01989"/>
<dbReference type="RefSeq" id="WP_091142748.1">
    <property type="nucleotide sequence ID" value="NZ_FMVF01000008.1"/>
</dbReference>
<protein>
    <submittedName>
        <fullName evidence="2">Predicted nucleic acid-binding protein, contains PIN domain</fullName>
    </submittedName>
</protein>
<evidence type="ECO:0000259" key="1">
    <source>
        <dbReference type="Pfam" id="PF13470"/>
    </source>
</evidence>
<gene>
    <name evidence="2" type="ORF">SAMN02927903_01989</name>
</gene>
<dbReference type="InterPro" id="IPR029060">
    <property type="entry name" value="PIN-like_dom_sf"/>
</dbReference>
<keyword evidence="3" id="KW-1185">Reference proteome</keyword>
<dbReference type="OrthoDB" id="1148871at2"/>
<dbReference type="Gene3D" id="3.40.50.1010">
    <property type="entry name" value="5'-nuclease"/>
    <property type="match status" value="1"/>
</dbReference>
<evidence type="ECO:0000313" key="3">
    <source>
        <dbReference type="Proteomes" id="UP000199354"/>
    </source>
</evidence>
<dbReference type="Proteomes" id="UP000199354">
    <property type="component" value="Unassembled WGS sequence"/>
</dbReference>
<proteinExistence type="predicted"/>
<evidence type="ECO:0000313" key="2">
    <source>
        <dbReference type="EMBL" id="SCY66847.1"/>
    </source>
</evidence>
<dbReference type="AlphaFoldDB" id="A0A1G5HSW7"/>
<organism evidence="2 3">
    <name type="scientific">Flavobacterium caeni</name>
    <dbReference type="NCBI Taxonomy" id="490189"/>
    <lineage>
        <taxon>Bacteria</taxon>
        <taxon>Pseudomonadati</taxon>
        <taxon>Bacteroidota</taxon>
        <taxon>Flavobacteriia</taxon>
        <taxon>Flavobacteriales</taxon>
        <taxon>Flavobacteriaceae</taxon>
        <taxon>Flavobacterium</taxon>
    </lineage>
</organism>
<reference evidence="2 3" key="1">
    <citation type="submission" date="2016-10" db="EMBL/GenBank/DDBJ databases">
        <authorList>
            <person name="de Groot N.N."/>
        </authorList>
    </citation>
    <scope>NUCLEOTIDE SEQUENCE [LARGE SCALE GENOMIC DNA]</scope>
    <source>
        <strain evidence="2 3">CGMCC 1.7031</strain>
    </source>
</reference>
<feature type="domain" description="PIN" evidence="1">
    <location>
        <begin position="4"/>
        <end position="117"/>
    </location>
</feature>
<dbReference type="Pfam" id="PF13470">
    <property type="entry name" value="PIN_3"/>
    <property type="match status" value="1"/>
</dbReference>